<dbReference type="RefSeq" id="WP_053187212.1">
    <property type="nucleotide sequence ID" value="NZ_LGIA01000195.1"/>
</dbReference>
<dbReference type="Gene3D" id="1.25.40.290">
    <property type="entry name" value="ARM repeat domains"/>
    <property type="match status" value="1"/>
</dbReference>
<proteinExistence type="predicted"/>
<dbReference type="InterPro" id="IPR021133">
    <property type="entry name" value="HEAT_type_2"/>
</dbReference>
<dbReference type="SUPFAM" id="SSF48371">
    <property type="entry name" value="ARM repeat"/>
    <property type="match status" value="1"/>
</dbReference>
<organism evidence="1 2">
    <name type="scientific">Sunxiuqinia dokdonensis</name>
    <dbReference type="NCBI Taxonomy" id="1409788"/>
    <lineage>
        <taxon>Bacteria</taxon>
        <taxon>Pseudomonadati</taxon>
        <taxon>Bacteroidota</taxon>
        <taxon>Bacteroidia</taxon>
        <taxon>Marinilabiliales</taxon>
        <taxon>Prolixibacteraceae</taxon>
        <taxon>Sunxiuqinia</taxon>
    </lineage>
</organism>
<keyword evidence="2" id="KW-1185">Reference proteome</keyword>
<name>A0A0L8V479_9BACT</name>
<dbReference type="PATRIC" id="fig|1409788.3.peg.4051"/>
<dbReference type="EMBL" id="LGIA01000195">
    <property type="protein sequence ID" value="KOH43234.1"/>
    <property type="molecule type" value="Genomic_DNA"/>
</dbReference>
<dbReference type="AlphaFoldDB" id="A0A0L8V479"/>
<comment type="caution">
    <text evidence="1">The sequence shown here is derived from an EMBL/GenBank/DDBJ whole genome shotgun (WGS) entry which is preliminary data.</text>
</comment>
<sequence length="367" mass="42349">MDKLKDTLYAPEIVREIAESLKTVYPDFLVEEFLRSVFSDSWEQLELKQRMRHIALCLKQWLPENYHDAIAIMIKASPKVKGLIVMSFADYVELYGQGHWELSMQALEEFTKSCSSEYAIRPFLDQEPQRGMQQMLLWAGHKNEHVRRLASEGCRPRLPWAMALKKFKKDPSPIIPILEKLKNDPSEYVRKSVANNLNDISKDHPELVLGLCESWQGKSANTDWIIKHACRTLLKSGNKRAMLLFGFGDPEHVNIPLFEAEVESAFIGDQIQLSFQLDVNEKQSKKIRLEYLVYFVKANGKTSPKVFQISEKAWKPGKHTIVFKHSFLERTTRKHFPGKHRLELIVNGEKKAETSIQLKPAGETSIK</sequence>
<dbReference type="STRING" id="1409788.NC99_39650"/>
<dbReference type="InterPro" id="IPR014825">
    <property type="entry name" value="DNA_alkylation"/>
</dbReference>
<dbReference type="Proteomes" id="UP000036958">
    <property type="component" value="Unassembled WGS sequence"/>
</dbReference>
<gene>
    <name evidence="1" type="ORF">NC99_39650</name>
</gene>
<dbReference type="Pfam" id="PF08713">
    <property type="entry name" value="DNA_alkylation"/>
    <property type="match status" value="1"/>
</dbReference>
<reference evidence="2" key="1">
    <citation type="submission" date="2015-07" db="EMBL/GenBank/DDBJ databases">
        <title>Genome sequencing of Sunxiuqinia dokdonensis strain SK.</title>
        <authorList>
            <person name="Ahn S."/>
            <person name="Kim B.-C."/>
        </authorList>
    </citation>
    <scope>NUCLEOTIDE SEQUENCE [LARGE SCALE GENOMIC DNA]</scope>
    <source>
        <strain evidence="2">SK</strain>
    </source>
</reference>
<dbReference type="InterPro" id="IPR016024">
    <property type="entry name" value="ARM-type_fold"/>
</dbReference>
<accession>A0A0L8V479</accession>
<evidence type="ECO:0008006" key="3">
    <source>
        <dbReference type="Google" id="ProtNLM"/>
    </source>
</evidence>
<dbReference type="PROSITE" id="PS50077">
    <property type="entry name" value="HEAT_REPEAT"/>
    <property type="match status" value="1"/>
</dbReference>
<protein>
    <recommendedName>
        <fullName evidence="3">DNA alkylation repair protein</fullName>
    </recommendedName>
</protein>
<dbReference type="OrthoDB" id="9797162at2"/>
<evidence type="ECO:0000313" key="1">
    <source>
        <dbReference type="EMBL" id="KOH43234.1"/>
    </source>
</evidence>
<evidence type="ECO:0000313" key="2">
    <source>
        <dbReference type="Proteomes" id="UP000036958"/>
    </source>
</evidence>